<feature type="compositionally biased region" description="Polar residues" evidence="1">
    <location>
        <begin position="390"/>
        <end position="406"/>
    </location>
</feature>
<dbReference type="EMBL" id="LFJN01000004">
    <property type="protein sequence ID" value="KPI44118.1"/>
    <property type="molecule type" value="Genomic_DNA"/>
</dbReference>
<evidence type="ECO:0000313" key="2">
    <source>
        <dbReference type="EMBL" id="KPI44118.1"/>
    </source>
</evidence>
<sequence>MPLRSRGERRALVVRQRGLNAAQDRIRHERTVGDQIANDYTPQEQERIRRLLSELPPDMTVYHKKKGINMRFSSLGDSGGLHAKTVLEAEVASDETEDSMRELDMCFGRMAMPSTIPNSALIEITRVVEIIIHLKGTLKFVSHLLVKFEGYHNPIAIAYPDSACTITQEDNCALEPDNNGVIETMIAMDSWTDEEGKAPKPWCRLLVFDLNLLRDTRRIAYQFDIVVVKKGNPNAYSMNTQVYQRDLAGPIPMIRSRMQNGGVGLRPMGVAVEFDKGFLHADIANAPKKKTPFMPIPHGPNDRALSARGSGFNRLTQISTPVTPTTLTMLSSYGGQSQQSAGEIARKLPSLPVGGPGGDPGGDGDTESEDNDGQNDDDDDAGDGGFCNPSGGSEDNTLDGRQSSASLGPFQFDDDNGGGNTPGSSTSGIDDFGDRAATQERIVRSLNAASPRHSSNNQILPTNEDETEAQRETASFSSDMERARQLSLRIDPPDNVKQETQDDNEHSMFVSPEPSSRAAGPATSARPPRLSQSASHLAHSPSFANSDVHSMQRRRALSHASSIDPPPGTSAAATAHPGSSSAKRRRLESTTQSSSSASRHTTPARNPTPSPLLRQATDTARRGSSILAPTLHPRRRSTSVAGGRVSVGPRGSVSRSTRHGSFQGPGHRLGGA</sequence>
<dbReference type="GeneID" id="28738253"/>
<feature type="compositionally biased region" description="Basic and acidic residues" evidence="1">
    <location>
        <begin position="432"/>
        <end position="443"/>
    </location>
</feature>
<evidence type="ECO:0000256" key="1">
    <source>
        <dbReference type="SAM" id="MobiDB-lite"/>
    </source>
</evidence>
<feature type="compositionally biased region" description="Polar residues" evidence="1">
    <location>
        <begin position="452"/>
        <end position="461"/>
    </location>
</feature>
<dbReference type="RefSeq" id="XP_018004081.1">
    <property type="nucleotide sequence ID" value="XM_018146373.1"/>
</dbReference>
<organism evidence="2 3">
    <name type="scientific">Cyphellophora attinorum</name>
    <dbReference type="NCBI Taxonomy" id="1664694"/>
    <lineage>
        <taxon>Eukaryota</taxon>
        <taxon>Fungi</taxon>
        <taxon>Dikarya</taxon>
        <taxon>Ascomycota</taxon>
        <taxon>Pezizomycotina</taxon>
        <taxon>Eurotiomycetes</taxon>
        <taxon>Chaetothyriomycetidae</taxon>
        <taxon>Chaetothyriales</taxon>
        <taxon>Cyphellophoraceae</taxon>
        <taxon>Cyphellophora</taxon>
    </lineage>
</organism>
<protein>
    <submittedName>
        <fullName evidence="2">Uncharacterized protein</fullName>
    </submittedName>
</protein>
<accession>A0A0N0NQN7</accession>
<name>A0A0N0NQN7_9EURO</name>
<comment type="caution">
    <text evidence="2">The sequence shown here is derived from an EMBL/GenBank/DDBJ whole genome shotgun (WGS) entry which is preliminary data.</text>
</comment>
<dbReference type="VEuPathDB" id="FungiDB:AB675_6109"/>
<reference evidence="2 3" key="1">
    <citation type="submission" date="2015-06" db="EMBL/GenBank/DDBJ databases">
        <title>Draft genome of the ant-associated black yeast Phialophora attae CBS 131958.</title>
        <authorList>
            <person name="Moreno L.F."/>
            <person name="Stielow B.J."/>
            <person name="de Hoog S."/>
            <person name="Vicente V.A."/>
            <person name="Weiss V.A."/>
            <person name="de Vries M."/>
            <person name="Cruz L.M."/>
            <person name="Souza E.M."/>
        </authorList>
    </citation>
    <scope>NUCLEOTIDE SEQUENCE [LARGE SCALE GENOMIC DNA]</scope>
    <source>
        <strain evidence="2 3">CBS 131958</strain>
    </source>
</reference>
<feature type="compositionally biased region" description="Basic and acidic residues" evidence="1">
    <location>
        <begin position="491"/>
        <end position="506"/>
    </location>
</feature>
<dbReference type="Proteomes" id="UP000038010">
    <property type="component" value="Unassembled WGS sequence"/>
</dbReference>
<feature type="region of interest" description="Disordered" evidence="1">
    <location>
        <begin position="347"/>
        <end position="672"/>
    </location>
</feature>
<feature type="compositionally biased region" description="Low complexity" evidence="1">
    <location>
        <begin position="639"/>
        <end position="655"/>
    </location>
</feature>
<keyword evidence="3" id="KW-1185">Reference proteome</keyword>
<dbReference type="AlphaFoldDB" id="A0A0N0NQN7"/>
<feature type="compositionally biased region" description="Acidic residues" evidence="1">
    <location>
        <begin position="362"/>
        <end position="382"/>
    </location>
</feature>
<proteinExistence type="predicted"/>
<evidence type="ECO:0000313" key="3">
    <source>
        <dbReference type="Proteomes" id="UP000038010"/>
    </source>
</evidence>
<feature type="compositionally biased region" description="Low complexity" evidence="1">
    <location>
        <begin position="589"/>
        <end position="601"/>
    </location>
</feature>
<gene>
    <name evidence="2" type="ORF">AB675_6109</name>
</gene>